<evidence type="ECO:0000256" key="2">
    <source>
        <dbReference type="SAM" id="Phobius"/>
    </source>
</evidence>
<gene>
    <name evidence="4" type="ORF">FHU36_006922</name>
</gene>
<dbReference type="Proteomes" id="UP000583800">
    <property type="component" value="Unassembled WGS sequence"/>
</dbReference>
<comment type="caution">
    <text evidence="4">The sequence shown here is derived from an EMBL/GenBank/DDBJ whole genome shotgun (WGS) entry which is preliminary data.</text>
</comment>
<dbReference type="InterPro" id="IPR006311">
    <property type="entry name" value="TAT_signal"/>
</dbReference>
<keyword evidence="5" id="KW-1185">Reference proteome</keyword>
<organism evidence="4 5">
    <name type="scientific">Nonomuraea muscovyensis</name>
    <dbReference type="NCBI Taxonomy" id="1124761"/>
    <lineage>
        <taxon>Bacteria</taxon>
        <taxon>Bacillati</taxon>
        <taxon>Actinomycetota</taxon>
        <taxon>Actinomycetes</taxon>
        <taxon>Streptosporangiales</taxon>
        <taxon>Streptosporangiaceae</taxon>
        <taxon>Nonomuraea</taxon>
    </lineage>
</organism>
<evidence type="ECO:0000256" key="3">
    <source>
        <dbReference type="SAM" id="SignalP"/>
    </source>
</evidence>
<keyword evidence="3" id="KW-0732">Signal</keyword>
<feature type="compositionally biased region" description="Low complexity" evidence="1">
    <location>
        <begin position="328"/>
        <end position="359"/>
    </location>
</feature>
<evidence type="ECO:0000313" key="5">
    <source>
        <dbReference type="Proteomes" id="UP000583800"/>
    </source>
</evidence>
<accession>A0A7X0C872</accession>
<feature type="chain" id="PRO_5039386548" evidence="3">
    <location>
        <begin position="23"/>
        <end position="454"/>
    </location>
</feature>
<dbReference type="PROSITE" id="PS51318">
    <property type="entry name" value="TAT"/>
    <property type="match status" value="1"/>
</dbReference>
<dbReference type="EMBL" id="JACHJB010000003">
    <property type="protein sequence ID" value="MBB6350350.1"/>
    <property type="molecule type" value="Genomic_DNA"/>
</dbReference>
<sequence length="454" mass="47338">MNRWRKALIAASVGMAASAAFVATSAPGQAQASLIAKYLCTGGVAGAPGVEVEAVVTPRLEAGGMLDVNWALRYAGHRQFGSPGFFAKGSTLNLEGVVDITGAWNGQLRPKGFKDQPELLPGDFLDLPEGLSDAGSVRRPGTIRVRPSDLFVRFKPAKGEVMVNDNNAAVTYSAGWTSGGTAEEFGDHLYDLHETSQKDASAKLSFTGTQVAYISRRERDLGPIRVLLDGNAVTDPLVEPGKDRNGIPMTGTSAKEVLWKSPVLKYGPHTIEIVNVEAEKAYMDAFQVTTGEIGEPPTHNEATCKLQGDPGAIELTVPGNSPSPTPTLTPTKSPTPTYTPTHTPTHTGGTTPPAGPTNSYNPGPGENVGVVSVSPRPTRTTTVTATPKSTRTTYVKAQVAKTPKGGVDTGEAPETGGAGSYGLIAGGSMLLMGSATGGLLLRRRRATHAGGAQR</sequence>
<dbReference type="AlphaFoldDB" id="A0A7X0C872"/>
<proteinExistence type="predicted"/>
<feature type="compositionally biased region" description="Low complexity" evidence="1">
    <location>
        <begin position="371"/>
        <end position="390"/>
    </location>
</feature>
<keyword evidence="2" id="KW-0472">Membrane</keyword>
<evidence type="ECO:0000256" key="1">
    <source>
        <dbReference type="SAM" id="MobiDB-lite"/>
    </source>
</evidence>
<dbReference type="Gene3D" id="2.60.120.260">
    <property type="entry name" value="Galactose-binding domain-like"/>
    <property type="match status" value="1"/>
</dbReference>
<protein>
    <submittedName>
        <fullName evidence="4">LPXTG-motif cell wall-anchored protein</fullName>
    </submittedName>
</protein>
<evidence type="ECO:0000313" key="4">
    <source>
        <dbReference type="EMBL" id="MBB6350350.1"/>
    </source>
</evidence>
<keyword evidence="2" id="KW-1133">Transmembrane helix</keyword>
<feature type="region of interest" description="Disordered" evidence="1">
    <location>
        <begin position="318"/>
        <end position="390"/>
    </location>
</feature>
<dbReference type="RefSeq" id="WP_185088160.1">
    <property type="nucleotide sequence ID" value="NZ_JACHJB010000003.1"/>
</dbReference>
<dbReference type="NCBIfam" id="TIGR01167">
    <property type="entry name" value="LPXTG_anchor"/>
    <property type="match status" value="1"/>
</dbReference>
<reference evidence="4 5" key="1">
    <citation type="submission" date="2020-08" db="EMBL/GenBank/DDBJ databases">
        <title>Sequencing the genomes of 1000 actinobacteria strains.</title>
        <authorList>
            <person name="Klenk H.-P."/>
        </authorList>
    </citation>
    <scope>NUCLEOTIDE SEQUENCE [LARGE SCALE GENOMIC DNA]</scope>
    <source>
        <strain evidence="4 5">DSM 45913</strain>
    </source>
</reference>
<name>A0A7X0C872_9ACTN</name>
<feature type="transmembrane region" description="Helical" evidence="2">
    <location>
        <begin position="421"/>
        <end position="441"/>
    </location>
</feature>
<feature type="signal peptide" evidence="3">
    <location>
        <begin position="1"/>
        <end position="22"/>
    </location>
</feature>
<keyword evidence="2" id="KW-0812">Transmembrane</keyword>